<feature type="transmembrane region" description="Helical" evidence="2">
    <location>
        <begin position="62"/>
        <end position="82"/>
    </location>
</feature>
<feature type="transmembrane region" description="Helical" evidence="2">
    <location>
        <begin position="31"/>
        <end position="50"/>
    </location>
</feature>
<sequence length="720" mass="80549">MRALKELGEVGVLHAAQSSSLSRAQQFINEWELQCMVMASLFLQVFLFFVSGFRKRHSSRILSVLLWLAYLSANPLAIYVLGRFTLRSSGNRLAFFWAPFLLLHLGGQDTMTAFSMEDNALWKRHLLSLATQVPMAIYVVSKQLRGDDKQLVAPMVLMFVAGTAKYAERIWALKKAGSVAPGTSSSTSNLVSRASNDASWDMQGYYSQLLFVVTKNQEKNFELILHVAAEGFKLSLHFLMDMTPSISLLPDDIKGIKEALEAFRSSENIVHMAYKLAEINLSLIYDYLYTKFGTRHFHIAPVCNAFHRIIILTLTSVALGLFVRAMAGGKGHDAVDVIISYVLLVGAIVLETCSIFMSFVSSCWAYRTIMSCPLTCPLCQKLRGAHAALLSLARLLHPGNKGEWSAKLAQYSIIRACIQEKQETGLLQRTMRWIGIKQQTITHIRVSPEVKKLLLDKLLDIATTLRGTEWDIGVGKFNGQWAQWVVETKQDHHQRAAQQVLQVSNIKGLEFVSSALLWHIVTDICLLNDDDEVNGSSSHGENLDGGSASSHHETVDSISGLRGPAAELSDYIMYLIADCGAMAGSEGHYAVIRGQREVSRWLVEKHSGCDRMEVIREIRDEDSSFFHENYYPLLDRARRVASDLLQIEEEGGRWELITAVWLEMLCYTAHNCGAAFHAKHLTTGGEFVTHVKMLLFMAGFPFLKDVKEPLFPNKAGNIYS</sequence>
<dbReference type="Proteomes" id="UP000823388">
    <property type="component" value="Chromosome 6N"/>
</dbReference>
<evidence type="ECO:0000259" key="3">
    <source>
        <dbReference type="Pfam" id="PF13968"/>
    </source>
</evidence>
<feature type="transmembrane region" description="Helical" evidence="2">
    <location>
        <begin position="338"/>
        <end position="360"/>
    </location>
</feature>
<protein>
    <recommendedName>
        <fullName evidence="3">DUF4220 domain-containing protein</fullName>
    </recommendedName>
</protein>
<feature type="region of interest" description="Disordered" evidence="1">
    <location>
        <begin position="536"/>
        <end position="556"/>
    </location>
</feature>
<keyword evidence="5" id="KW-1185">Reference proteome</keyword>
<dbReference type="Pfam" id="PF13968">
    <property type="entry name" value="DUF4220"/>
    <property type="match status" value="1"/>
</dbReference>
<feature type="domain" description="DUF4220" evidence="3">
    <location>
        <begin position="67"/>
        <end position="415"/>
    </location>
</feature>
<accession>A0A8T0QW27</accession>
<keyword evidence="2" id="KW-1133">Transmembrane helix</keyword>
<dbReference type="InterPro" id="IPR025315">
    <property type="entry name" value="DUF4220"/>
</dbReference>
<dbReference type="EMBL" id="CM029048">
    <property type="protein sequence ID" value="KAG2577314.1"/>
    <property type="molecule type" value="Genomic_DNA"/>
</dbReference>
<evidence type="ECO:0000313" key="4">
    <source>
        <dbReference type="EMBL" id="KAG2577314.1"/>
    </source>
</evidence>
<comment type="caution">
    <text evidence="4">The sequence shown here is derived from an EMBL/GenBank/DDBJ whole genome shotgun (WGS) entry which is preliminary data.</text>
</comment>
<reference evidence="4" key="1">
    <citation type="submission" date="2020-05" db="EMBL/GenBank/DDBJ databases">
        <title>WGS assembly of Panicum virgatum.</title>
        <authorList>
            <person name="Lovell J.T."/>
            <person name="Jenkins J."/>
            <person name="Shu S."/>
            <person name="Juenger T.E."/>
            <person name="Schmutz J."/>
        </authorList>
    </citation>
    <scope>NUCLEOTIDE SEQUENCE</scope>
    <source>
        <strain evidence="4">AP13</strain>
    </source>
</reference>
<dbReference type="OrthoDB" id="662777at2759"/>
<evidence type="ECO:0000313" key="5">
    <source>
        <dbReference type="Proteomes" id="UP000823388"/>
    </source>
</evidence>
<evidence type="ECO:0000256" key="1">
    <source>
        <dbReference type="SAM" id="MobiDB-lite"/>
    </source>
</evidence>
<dbReference type="InterPro" id="IPR007658">
    <property type="entry name" value="DUF594"/>
</dbReference>
<dbReference type="AlphaFoldDB" id="A0A8T0QW27"/>
<organism evidence="4 5">
    <name type="scientific">Panicum virgatum</name>
    <name type="common">Blackwell switchgrass</name>
    <dbReference type="NCBI Taxonomy" id="38727"/>
    <lineage>
        <taxon>Eukaryota</taxon>
        <taxon>Viridiplantae</taxon>
        <taxon>Streptophyta</taxon>
        <taxon>Embryophyta</taxon>
        <taxon>Tracheophyta</taxon>
        <taxon>Spermatophyta</taxon>
        <taxon>Magnoliopsida</taxon>
        <taxon>Liliopsida</taxon>
        <taxon>Poales</taxon>
        <taxon>Poaceae</taxon>
        <taxon>PACMAD clade</taxon>
        <taxon>Panicoideae</taxon>
        <taxon>Panicodae</taxon>
        <taxon>Paniceae</taxon>
        <taxon>Panicinae</taxon>
        <taxon>Panicum</taxon>
        <taxon>Panicum sect. Hiantes</taxon>
    </lineage>
</organism>
<name>A0A8T0QW27_PANVG</name>
<keyword evidence="2" id="KW-0812">Transmembrane</keyword>
<dbReference type="Pfam" id="PF04578">
    <property type="entry name" value="DUF594"/>
    <property type="match status" value="1"/>
</dbReference>
<keyword evidence="2" id="KW-0472">Membrane</keyword>
<gene>
    <name evidence="4" type="ORF">PVAP13_6NG091100</name>
</gene>
<evidence type="ECO:0000256" key="2">
    <source>
        <dbReference type="SAM" id="Phobius"/>
    </source>
</evidence>
<feature type="transmembrane region" description="Helical" evidence="2">
    <location>
        <begin position="305"/>
        <end position="326"/>
    </location>
</feature>
<feature type="transmembrane region" description="Helical" evidence="2">
    <location>
        <begin position="94"/>
        <end position="114"/>
    </location>
</feature>
<proteinExistence type="predicted"/>
<dbReference type="PANTHER" id="PTHR31325">
    <property type="entry name" value="OS01G0798800 PROTEIN-RELATED"/>
    <property type="match status" value="1"/>
</dbReference>